<evidence type="ECO:0000256" key="9">
    <source>
        <dbReference type="SAM" id="Coils"/>
    </source>
</evidence>
<feature type="compositionally biased region" description="Basic and acidic residues" evidence="10">
    <location>
        <begin position="369"/>
        <end position="397"/>
    </location>
</feature>
<feature type="domain" description="PHD-type" evidence="11">
    <location>
        <begin position="571"/>
        <end position="642"/>
    </location>
</feature>
<evidence type="ECO:0000256" key="4">
    <source>
        <dbReference type="ARBA" id="ARBA00023002"/>
    </source>
</evidence>
<gene>
    <name evidence="14" type="ORF">DGYR_LOCUS155</name>
</gene>
<evidence type="ECO:0000259" key="13">
    <source>
        <dbReference type="PROSITE" id="PS51184"/>
    </source>
</evidence>
<keyword evidence="4" id="KW-0560">Oxidoreductase</keyword>
<keyword evidence="7" id="KW-0804">Transcription</keyword>
<dbReference type="PROSITE" id="PS51058">
    <property type="entry name" value="ZF_CXXC"/>
    <property type="match status" value="1"/>
</dbReference>
<keyword evidence="1" id="KW-0479">Metal-binding</keyword>
<evidence type="ECO:0000256" key="7">
    <source>
        <dbReference type="ARBA" id="ARBA00023163"/>
    </source>
</evidence>
<evidence type="ECO:0000259" key="11">
    <source>
        <dbReference type="PROSITE" id="PS50016"/>
    </source>
</evidence>
<dbReference type="Gene3D" id="2.60.120.650">
    <property type="entry name" value="Cupin"/>
    <property type="match status" value="1"/>
</dbReference>
<reference evidence="14 15" key="1">
    <citation type="submission" date="2020-08" db="EMBL/GenBank/DDBJ databases">
        <authorList>
            <person name="Hejnol A."/>
        </authorList>
    </citation>
    <scope>NUCLEOTIDE SEQUENCE [LARGE SCALE GENOMIC DNA]</scope>
</reference>
<accession>A0A7I8V408</accession>
<organism evidence="14 15">
    <name type="scientific">Dimorphilus gyrociliatus</name>
    <dbReference type="NCBI Taxonomy" id="2664684"/>
    <lineage>
        <taxon>Eukaryota</taxon>
        <taxon>Metazoa</taxon>
        <taxon>Spiralia</taxon>
        <taxon>Lophotrochozoa</taxon>
        <taxon>Annelida</taxon>
        <taxon>Polychaeta</taxon>
        <taxon>Polychaeta incertae sedis</taxon>
        <taxon>Dinophilidae</taxon>
        <taxon>Dimorphilus</taxon>
    </lineage>
</organism>
<keyword evidence="15" id="KW-1185">Reference proteome</keyword>
<dbReference type="Pfam" id="PF16866">
    <property type="entry name" value="PHD_4"/>
    <property type="match status" value="1"/>
</dbReference>
<feature type="region of interest" description="Disordered" evidence="10">
    <location>
        <begin position="481"/>
        <end position="519"/>
    </location>
</feature>
<dbReference type="OrthoDB" id="5876800at2759"/>
<dbReference type="InterPro" id="IPR050690">
    <property type="entry name" value="JHDM1_Histone_Demethylase"/>
</dbReference>
<feature type="compositionally biased region" description="Low complexity" evidence="10">
    <location>
        <begin position="495"/>
        <end position="504"/>
    </location>
</feature>
<dbReference type="PROSITE" id="PS51184">
    <property type="entry name" value="JMJC"/>
    <property type="match status" value="1"/>
</dbReference>
<dbReference type="Pfam" id="PF02008">
    <property type="entry name" value="zf-CXXC"/>
    <property type="match status" value="1"/>
</dbReference>
<protein>
    <submittedName>
        <fullName evidence="14">DgyrCDS159</fullName>
    </submittedName>
</protein>
<keyword evidence="3" id="KW-0862">Zinc</keyword>
<dbReference type="SUPFAM" id="SSF52047">
    <property type="entry name" value="RNI-like"/>
    <property type="match status" value="1"/>
</dbReference>
<keyword evidence="2 8" id="KW-0863">Zinc-finger</keyword>
<feature type="domain" description="JmjC" evidence="13">
    <location>
        <begin position="165"/>
        <end position="303"/>
    </location>
</feature>
<comment type="caution">
    <text evidence="14">The sequence shown here is derived from an EMBL/GenBank/DDBJ whole genome shotgun (WGS) entry which is preliminary data.</text>
</comment>
<proteinExistence type="predicted"/>
<dbReference type="GO" id="GO:0008270">
    <property type="term" value="F:zinc ion binding"/>
    <property type="evidence" value="ECO:0007669"/>
    <property type="project" value="UniProtKB-KW"/>
</dbReference>
<evidence type="ECO:0000256" key="6">
    <source>
        <dbReference type="ARBA" id="ARBA00023015"/>
    </source>
</evidence>
<evidence type="ECO:0000256" key="10">
    <source>
        <dbReference type="SAM" id="MobiDB-lite"/>
    </source>
</evidence>
<dbReference type="GO" id="GO:0003677">
    <property type="term" value="F:DNA binding"/>
    <property type="evidence" value="ECO:0007669"/>
    <property type="project" value="InterPro"/>
</dbReference>
<evidence type="ECO:0000313" key="14">
    <source>
        <dbReference type="EMBL" id="CAD5110794.1"/>
    </source>
</evidence>
<feature type="coiled-coil region" evidence="9">
    <location>
        <begin position="438"/>
        <end position="465"/>
    </location>
</feature>
<evidence type="ECO:0000256" key="1">
    <source>
        <dbReference type="ARBA" id="ARBA00022723"/>
    </source>
</evidence>
<feature type="compositionally biased region" description="Polar residues" evidence="10">
    <location>
        <begin position="355"/>
        <end position="366"/>
    </location>
</feature>
<dbReference type="AlphaFoldDB" id="A0A7I8V408"/>
<feature type="region of interest" description="Disordered" evidence="10">
    <location>
        <begin position="336"/>
        <end position="397"/>
    </location>
</feature>
<evidence type="ECO:0000256" key="2">
    <source>
        <dbReference type="ARBA" id="ARBA00022771"/>
    </source>
</evidence>
<dbReference type="GO" id="GO:0016491">
    <property type="term" value="F:oxidoreductase activity"/>
    <property type="evidence" value="ECO:0007669"/>
    <property type="project" value="UniProtKB-KW"/>
</dbReference>
<evidence type="ECO:0000256" key="3">
    <source>
        <dbReference type="ARBA" id="ARBA00022833"/>
    </source>
</evidence>
<feature type="domain" description="CXXC-type" evidence="12">
    <location>
        <begin position="518"/>
        <end position="564"/>
    </location>
</feature>
<dbReference type="InterPro" id="IPR032675">
    <property type="entry name" value="LRR_dom_sf"/>
</dbReference>
<sequence length="1003" mass="112730">MDGEENGRSASVSNADGGKKAVPLSVNYKIEDKLASQYQAHNVINLSGSELNLAYFQKNGFTKPISINDKSGLGLRVPSQNFTVADVKACVGSLRTLNVVDSDTRSSFIMMVKDWVEYYVRPEKVKKKFSVTSLEFTHTKLSTYVEAPTAVQQIDWANCVWPIHQRDSQNEENTSIPDRNRLPKVQKFCAMSVKGCFGDFHIDMSGCSTWYHVLHGSKIFWILPPTQYNLDAFEKWVKSGKQEFFAEKGKECQKFTLKEGQTFLLPSGWIHAIYSEEDSLVFSGNFLHSFSIPQQIKIAELEKRIYDKFNYSFFTEIMWYAVKRYCGALLNPPLTPVKETSGEETDTEKKTPTTSPMAKSTSSLPENGSCKKEIKKETKGENDQTEEEPKTEKATIKDENNKVPMKIYLTTFELEGLECLIEWLEKSNFAAARVPIEFHNAQLLLKKLQDLLDNHRNDAADLAITNEPILSWTFNKRPRAASRVPNSLKRGRGGSRVSQSSPSSAGVDQGSGDKSKGPQHRRVRCKKCEPCTRTDCGECHFCRDMRKFGGLGRMKQTCVSRQCMVPLLPSTAICHLCESGDGREAPACLDDIKEANDLLMECSICWKISHPRCLSSKDSDLPCGSLCDDMPACWRCPECIRCDGKPIEEKRRIGKENKIPPPVLMPILPTVNTPPTPKCTKMLSFNDYLKARPADKKSRSKVEEEKPKFVVRPAPITPPPLYVELEDGKNHVLDRNLWQTIFGFLDSKSMVNIMSCCKTFCKWTVDRRFWYYINVNQKCLSRNMLTGIIRRQPSALNLTSTNISRVQLEWLLKRLPCLEHLFLSSNSVAACSALRSVPVTRLRTLDLSWIDGLNDDTLKMIIPPISHTSSLKIVSGLALNGTEVTDSVLGSIVRYMNILVKLELTYCPNITDDILGQLADAETLSHVGLTGCPCITDKVLNGLFSVPLLTILEVNYCKNVTVSACHAAMRTMRQNGKCITICCGQNESPYARLVDMVPELIDT</sequence>
<dbReference type="SUPFAM" id="SSF51197">
    <property type="entry name" value="Clavaminate synthase-like"/>
    <property type="match status" value="1"/>
</dbReference>
<keyword evidence="5" id="KW-0408">Iron</keyword>
<dbReference type="SMART" id="SM00558">
    <property type="entry name" value="JmjC"/>
    <property type="match status" value="1"/>
</dbReference>
<dbReference type="PANTHER" id="PTHR23123">
    <property type="entry name" value="PHD/F-BOX CONTAINING PROTEIN"/>
    <property type="match status" value="1"/>
</dbReference>
<dbReference type="PROSITE" id="PS50016">
    <property type="entry name" value="ZF_PHD_2"/>
    <property type="match status" value="1"/>
</dbReference>
<dbReference type="Gene3D" id="3.30.40.10">
    <property type="entry name" value="Zinc/RING finger domain, C3HC4 (zinc finger)"/>
    <property type="match status" value="1"/>
</dbReference>
<dbReference type="Gene3D" id="3.80.10.10">
    <property type="entry name" value="Ribonuclease Inhibitor"/>
    <property type="match status" value="1"/>
</dbReference>
<evidence type="ECO:0000256" key="8">
    <source>
        <dbReference type="PROSITE-ProRule" id="PRU00509"/>
    </source>
</evidence>
<dbReference type="InterPro" id="IPR019787">
    <property type="entry name" value="Znf_PHD-finger"/>
</dbReference>
<keyword evidence="6" id="KW-0805">Transcription regulation</keyword>
<dbReference type="EMBL" id="CAJFCJ010000001">
    <property type="protein sequence ID" value="CAD5110794.1"/>
    <property type="molecule type" value="Genomic_DNA"/>
</dbReference>
<dbReference type="Proteomes" id="UP000549394">
    <property type="component" value="Unassembled WGS sequence"/>
</dbReference>
<evidence type="ECO:0000259" key="12">
    <source>
        <dbReference type="PROSITE" id="PS51058"/>
    </source>
</evidence>
<dbReference type="Gene3D" id="1.20.58.1360">
    <property type="match status" value="1"/>
</dbReference>
<dbReference type="InterPro" id="IPR002857">
    <property type="entry name" value="Znf_CXXC"/>
</dbReference>
<name>A0A7I8V408_9ANNE</name>
<evidence type="ECO:0000256" key="5">
    <source>
        <dbReference type="ARBA" id="ARBA00023004"/>
    </source>
</evidence>
<dbReference type="InterPro" id="IPR003347">
    <property type="entry name" value="JmjC_dom"/>
</dbReference>
<dbReference type="InterPro" id="IPR013083">
    <property type="entry name" value="Znf_RING/FYVE/PHD"/>
</dbReference>
<evidence type="ECO:0000313" key="15">
    <source>
        <dbReference type="Proteomes" id="UP000549394"/>
    </source>
</evidence>
<keyword evidence="9" id="KW-0175">Coiled coil</keyword>